<evidence type="ECO:0000256" key="11">
    <source>
        <dbReference type="SAM" id="Phobius"/>
    </source>
</evidence>
<evidence type="ECO:0000256" key="1">
    <source>
        <dbReference type="ARBA" id="ARBA00004651"/>
    </source>
</evidence>
<reference evidence="14 15" key="1">
    <citation type="submission" date="2024-07" db="EMBL/GenBank/DDBJ databases">
        <title>Chromosome-level genome assembly of the water stick insect Ranatra chinensis (Heteroptera: Nepidae).</title>
        <authorList>
            <person name="Liu X."/>
        </authorList>
    </citation>
    <scope>NUCLEOTIDE SEQUENCE [LARGE SCALE GENOMIC DNA]</scope>
    <source>
        <strain evidence="14">Cailab_2021Rc</strain>
        <tissue evidence="14">Muscle</tissue>
    </source>
</reference>
<dbReference type="InterPro" id="IPR000276">
    <property type="entry name" value="GPCR_Rhodpsn"/>
</dbReference>
<dbReference type="Gene3D" id="1.20.1070.10">
    <property type="entry name" value="Rhodopsin 7-helix transmembrane proteins"/>
    <property type="match status" value="1"/>
</dbReference>
<proteinExistence type="inferred from homology"/>
<keyword evidence="15" id="KW-1185">Reference proteome</keyword>
<gene>
    <name evidence="14" type="ORF">AAG570_011315</name>
</gene>
<dbReference type="PANTHER" id="PTHR24247">
    <property type="entry name" value="5-HYDROXYTRYPTAMINE RECEPTOR"/>
    <property type="match status" value="1"/>
</dbReference>
<dbReference type="PROSITE" id="PS50262">
    <property type="entry name" value="G_PROTEIN_RECEP_F1_2"/>
    <property type="match status" value="1"/>
</dbReference>
<feature type="domain" description="G-protein coupled receptors family 1 profile" evidence="13">
    <location>
        <begin position="1"/>
        <end position="106"/>
    </location>
</feature>
<keyword evidence="5 11" id="KW-1133">Transmembrane helix</keyword>
<keyword evidence="6" id="KW-0297">G-protein coupled receptor</keyword>
<comment type="caution">
    <text evidence="14">The sequence shown here is derived from an EMBL/GenBank/DDBJ whole genome shotgun (WGS) entry which is preliminary data.</text>
</comment>
<evidence type="ECO:0000256" key="8">
    <source>
        <dbReference type="ARBA" id="ARBA00023170"/>
    </source>
</evidence>
<accession>A0ABD0YKE9</accession>
<evidence type="ECO:0000256" key="4">
    <source>
        <dbReference type="ARBA" id="ARBA00022692"/>
    </source>
</evidence>
<evidence type="ECO:0000256" key="7">
    <source>
        <dbReference type="ARBA" id="ARBA00023136"/>
    </source>
</evidence>
<organism evidence="14 15">
    <name type="scientific">Ranatra chinensis</name>
    <dbReference type="NCBI Taxonomy" id="642074"/>
    <lineage>
        <taxon>Eukaryota</taxon>
        <taxon>Metazoa</taxon>
        <taxon>Ecdysozoa</taxon>
        <taxon>Arthropoda</taxon>
        <taxon>Hexapoda</taxon>
        <taxon>Insecta</taxon>
        <taxon>Pterygota</taxon>
        <taxon>Neoptera</taxon>
        <taxon>Paraneoptera</taxon>
        <taxon>Hemiptera</taxon>
        <taxon>Heteroptera</taxon>
        <taxon>Panheteroptera</taxon>
        <taxon>Nepomorpha</taxon>
        <taxon>Nepidae</taxon>
        <taxon>Ranatrinae</taxon>
        <taxon>Ranatra</taxon>
    </lineage>
</organism>
<evidence type="ECO:0000256" key="3">
    <source>
        <dbReference type="ARBA" id="ARBA00022475"/>
    </source>
</evidence>
<feature type="transmembrane region" description="Helical" evidence="11">
    <location>
        <begin position="42"/>
        <end position="64"/>
    </location>
</feature>
<feature type="chain" id="PRO_5044869392" description="G-protein coupled receptors family 1 profile domain-containing protein" evidence="12">
    <location>
        <begin position="18"/>
        <end position="106"/>
    </location>
</feature>
<dbReference type="GO" id="GO:0004930">
    <property type="term" value="F:G protein-coupled receptor activity"/>
    <property type="evidence" value="ECO:0007669"/>
    <property type="project" value="UniProtKB-KW"/>
</dbReference>
<comment type="similarity">
    <text evidence="2">Belongs to the G-protein coupled receptor 1 family.</text>
</comment>
<evidence type="ECO:0000256" key="2">
    <source>
        <dbReference type="ARBA" id="ARBA00010663"/>
    </source>
</evidence>
<evidence type="ECO:0000313" key="14">
    <source>
        <dbReference type="EMBL" id="KAL1131702.1"/>
    </source>
</evidence>
<name>A0ABD0YKE9_9HEMI</name>
<keyword evidence="7 11" id="KW-0472">Membrane</keyword>
<dbReference type="Proteomes" id="UP001558652">
    <property type="component" value="Unassembled WGS sequence"/>
</dbReference>
<feature type="region of interest" description="Disordered" evidence="10">
    <location>
        <begin position="78"/>
        <end position="97"/>
    </location>
</feature>
<keyword evidence="4 11" id="KW-0812">Transmembrane</keyword>
<evidence type="ECO:0000259" key="13">
    <source>
        <dbReference type="PROSITE" id="PS50262"/>
    </source>
</evidence>
<feature type="signal peptide" evidence="12">
    <location>
        <begin position="1"/>
        <end position="17"/>
    </location>
</feature>
<evidence type="ECO:0000313" key="15">
    <source>
        <dbReference type="Proteomes" id="UP001558652"/>
    </source>
</evidence>
<dbReference type="AlphaFoldDB" id="A0ABD0YKE9"/>
<protein>
    <recommendedName>
        <fullName evidence="13">G-protein coupled receptors family 1 profile domain-containing protein</fullName>
    </recommendedName>
</protein>
<feature type="non-terminal residue" evidence="14">
    <location>
        <position position="1"/>
    </location>
</feature>
<evidence type="ECO:0000256" key="10">
    <source>
        <dbReference type="SAM" id="MobiDB-lite"/>
    </source>
</evidence>
<sequence>ACAWGISLLLWPPWIYSWPYIEGQRTVPDTECYIQFIETNHYITFGTAIAAFYVPVSVMCFLYWRIWRETEKRQKDLPNLQAGKKDSSKRSNSRYNKLRRKIYYCS</sequence>
<keyword evidence="9" id="KW-0807">Transducer</keyword>
<comment type="subcellular location">
    <subcellularLocation>
        <location evidence="1">Cell membrane</location>
        <topology evidence="1">Multi-pass membrane protein</topology>
    </subcellularLocation>
</comment>
<keyword evidence="3" id="KW-1003">Cell membrane</keyword>
<dbReference type="InterPro" id="IPR017452">
    <property type="entry name" value="GPCR_Rhodpsn_7TM"/>
</dbReference>
<dbReference type="Pfam" id="PF00001">
    <property type="entry name" value="7tm_1"/>
    <property type="match status" value="1"/>
</dbReference>
<keyword evidence="12" id="KW-0732">Signal</keyword>
<evidence type="ECO:0000256" key="5">
    <source>
        <dbReference type="ARBA" id="ARBA00022989"/>
    </source>
</evidence>
<evidence type="ECO:0000256" key="9">
    <source>
        <dbReference type="ARBA" id="ARBA00023224"/>
    </source>
</evidence>
<keyword evidence="8" id="KW-0675">Receptor</keyword>
<dbReference type="GO" id="GO:0005886">
    <property type="term" value="C:plasma membrane"/>
    <property type="evidence" value="ECO:0007669"/>
    <property type="project" value="UniProtKB-SubCell"/>
</dbReference>
<dbReference type="PANTHER" id="PTHR24247:SF265">
    <property type="entry name" value="MUSCARINIC ACETYLCHOLINE RECEPTOR DM1"/>
    <property type="match status" value="1"/>
</dbReference>
<evidence type="ECO:0000256" key="12">
    <source>
        <dbReference type="SAM" id="SignalP"/>
    </source>
</evidence>
<dbReference type="SUPFAM" id="SSF81321">
    <property type="entry name" value="Family A G protein-coupled receptor-like"/>
    <property type="match status" value="1"/>
</dbReference>
<evidence type="ECO:0000256" key="6">
    <source>
        <dbReference type="ARBA" id="ARBA00023040"/>
    </source>
</evidence>
<dbReference type="EMBL" id="JBFDAA010000006">
    <property type="protein sequence ID" value="KAL1131702.1"/>
    <property type="molecule type" value="Genomic_DNA"/>
</dbReference>